<name>A0AAD1ZL47_9LAMI</name>
<accession>A0AAD1ZL47</accession>
<dbReference type="SUPFAM" id="SSF55821">
    <property type="entry name" value="YrdC/RibB"/>
    <property type="match status" value="1"/>
</dbReference>
<evidence type="ECO:0000256" key="1">
    <source>
        <dbReference type="ARBA" id="ARBA00005104"/>
    </source>
</evidence>
<evidence type="ECO:0000256" key="3">
    <source>
        <dbReference type="ARBA" id="ARBA00022619"/>
    </source>
</evidence>
<gene>
    <name evidence="5" type="ORF">FPE_LOCUS17075</name>
</gene>
<evidence type="ECO:0000256" key="2">
    <source>
        <dbReference type="ARBA" id="ARBA00008976"/>
    </source>
</evidence>
<dbReference type="InterPro" id="IPR017945">
    <property type="entry name" value="DHBP_synth_RibB-like_a/b_dom"/>
</dbReference>
<dbReference type="InterPro" id="IPR000422">
    <property type="entry name" value="DHBP_synthase_RibB"/>
</dbReference>
<dbReference type="AlphaFoldDB" id="A0AAD1ZL47"/>
<dbReference type="GO" id="GO:0009231">
    <property type="term" value="P:riboflavin biosynthetic process"/>
    <property type="evidence" value="ECO:0007669"/>
    <property type="project" value="UniProtKB-KW"/>
</dbReference>
<evidence type="ECO:0008006" key="7">
    <source>
        <dbReference type="Google" id="ProtNLM"/>
    </source>
</evidence>
<dbReference type="GO" id="GO:0009507">
    <property type="term" value="C:chloroplast"/>
    <property type="evidence" value="ECO:0007669"/>
    <property type="project" value="TreeGrafter"/>
</dbReference>
<dbReference type="Gene3D" id="3.90.870.10">
    <property type="entry name" value="DHBP synthase"/>
    <property type="match status" value="2"/>
</dbReference>
<proteinExistence type="inferred from homology"/>
<evidence type="ECO:0000313" key="5">
    <source>
        <dbReference type="EMBL" id="CAI9769215.1"/>
    </source>
</evidence>
<protein>
    <recommendedName>
        <fullName evidence="7">3,4-dihydroxy-2-butanone 4-phosphate synthase</fullName>
    </recommendedName>
</protein>
<keyword evidence="3" id="KW-0686">Riboflavin biosynthesis</keyword>
<dbReference type="GO" id="GO:0008686">
    <property type="term" value="F:3,4-dihydroxy-2-butanone-4-phosphate synthase activity"/>
    <property type="evidence" value="ECO:0007669"/>
    <property type="project" value="InterPro"/>
</dbReference>
<dbReference type="PANTHER" id="PTHR21327">
    <property type="entry name" value="GTP CYCLOHYDROLASE II-RELATED"/>
    <property type="match status" value="1"/>
</dbReference>
<dbReference type="Proteomes" id="UP000834106">
    <property type="component" value="Chromosome 10"/>
</dbReference>
<comment type="pathway">
    <text evidence="1">Cofactor biosynthesis; riboflavin biosynthesis.</text>
</comment>
<keyword evidence="4" id="KW-0479">Metal-binding</keyword>
<dbReference type="GO" id="GO:0046872">
    <property type="term" value="F:metal ion binding"/>
    <property type="evidence" value="ECO:0007669"/>
    <property type="project" value="UniProtKB-KW"/>
</dbReference>
<reference evidence="5" key="1">
    <citation type="submission" date="2023-05" db="EMBL/GenBank/DDBJ databases">
        <authorList>
            <person name="Huff M."/>
        </authorList>
    </citation>
    <scope>NUCLEOTIDE SEQUENCE</scope>
</reference>
<comment type="similarity">
    <text evidence="2">In the C-terminal section; belongs to the GTP cyclohydrolase II family.</text>
</comment>
<organism evidence="5 6">
    <name type="scientific">Fraxinus pennsylvanica</name>
    <dbReference type="NCBI Taxonomy" id="56036"/>
    <lineage>
        <taxon>Eukaryota</taxon>
        <taxon>Viridiplantae</taxon>
        <taxon>Streptophyta</taxon>
        <taxon>Embryophyta</taxon>
        <taxon>Tracheophyta</taxon>
        <taxon>Spermatophyta</taxon>
        <taxon>Magnoliopsida</taxon>
        <taxon>eudicotyledons</taxon>
        <taxon>Gunneridae</taxon>
        <taxon>Pentapetalae</taxon>
        <taxon>asterids</taxon>
        <taxon>lamiids</taxon>
        <taxon>Lamiales</taxon>
        <taxon>Oleaceae</taxon>
        <taxon>Oleeae</taxon>
        <taxon>Fraxinus</taxon>
    </lineage>
</organism>
<sequence>MVVVVDDEDRENEGNITMAASKVTPEATASIVKHGTGIVCASIKEEDLEILQLSLVDAKHGTTTGVSAHDGVTTVLALASKDSKPKDFNCSSHIFLLKYREGGVLKGAGHMEAALDLAMLVGLDHVGALCEIVDDDGSMARTFFTPHTNPLYNCPF</sequence>
<dbReference type="PANTHER" id="PTHR21327:SF48">
    <property type="entry name" value="BIFUNCTIONAL RIBOFLAVIN BIOSYNTHESIS PROTEIN RIBA 1, CHLOROPLASTIC"/>
    <property type="match status" value="1"/>
</dbReference>
<dbReference type="Pfam" id="PF00926">
    <property type="entry name" value="DHBP_synthase"/>
    <property type="match status" value="1"/>
</dbReference>
<keyword evidence="6" id="KW-1185">Reference proteome</keyword>
<evidence type="ECO:0000313" key="6">
    <source>
        <dbReference type="Proteomes" id="UP000834106"/>
    </source>
</evidence>
<dbReference type="EMBL" id="OU503045">
    <property type="protein sequence ID" value="CAI9769215.1"/>
    <property type="molecule type" value="Genomic_DNA"/>
</dbReference>
<evidence type="ECO:0000256" key="4">
    <source>
        <dbReference type="ARBA" id="ARBA00022723"/>
    </source>
</evidence>